<gene>
    <name evidence="1" type="ORF">RB24_19030</name>
</gene>
<protein>
    <submittedName>
        <fullName evidence="1">Membrane protein</fullName>
    </submittedName>
</protein>
<reference evidence="1 2" key="1">
    <citation type="submission" date="2014-12" db="EMBL/GenBank/DDBJ databases">
        <title>Complete genome sequence of Herbaspirillum rubrisubalbicans Os38.</title>
        <authorList>
            <person name="Chen M."/>
            <person name="An Q."/>
        </authorList>
    </citation>
    <scope>NUCLEOTIDE SEQUENCE [LARGE SCALE GENOMIC DNA]</scope>
    <source>
        <strain evidence="1 2">Os38</strain>
    </source>
</reference>
<dbReference type="RefSeq" id="WP_112069381.1">
    <property type="nucleotide sequence ID" value="NZ_JUGD01000024.1"/>
</dbReference>
<accession>A0ABX9BXM6</accession>
<organism evidence="1 2">
    <name type="scientific">Herbaspirillum rubrisubalbicans</name>
    <dbReference type="NCBI Taxonomy" id="80842"/>
    <lineage>
        <taxon>Bacteria</taxon>
        <taxon>Pseudomonadati</taxon>
        <taxon>Pseudomonadota</taxon>
        <taxon>Betaproteobacteria</taxon>
        <taxon>Burkholderiales</taxon>
        <taxon>Oxalobacteraceae</taxon>
        <taxon>Herbaspirillum</taxon>
    </lineage>
</organism>
<evidence type="ECO:0000313" key="2">
    <source>
        <dbReference type="Proteomes" id="UP000248631"/>
    </source>
</evidence>
<name>A0ABX9BXM6_9BURK</name>
<sequence length="180" mass="17942">MTTIIAARFDLQEDAAQAVTALTEAGFAQRHISRFFVNPAGQHDRFALGGDRDKSPGAQDTDSGAVTGVAAGAGVGAAAGLATSPVTGPLGPALGGLVGGHVGGLVGSLSATDDDPAPRRAAGMRVAVAVADGAEQDKALRLLRGLGAVDIERSSGTIRDGDWIDFDPLSAPVPIEGPHG</sequence>
<keyword evidence="2" id="KW-1185">Reference proteome</keyword>
<evidence type="ECO:0000313" key="1">
    <source>
        <dbReference type="EMBL" id="RAM62727.1"/>
    </source>
</evidence>
<dbReference type="EMBL" id="JUGD01000024">
    <property type="protein sequence ID" value="RAM62727.1"/>
    <property type="molecule type" value="Genomic_DNA"/>
</dbReference>
<proteinExistence type="predicted"/>
<dbReference type="Proteomes" id="UP000248631">
    <property type="component" value="Unassembled WGS sequence"/>
</dbReference>
<comment type="caution">
    <text evidence="1">The sequence shown here is derived from an EMBL/GenBank/DDBJ whole genome shotgun (WGS) entry which is preliminary data.</text>
</comment>